<dbReference type="GO" id="GO:0003723">
    <property type="term" value="F:RNA binding"/>
    <property type="evidence" value="ECO:0007669"/>
    <property type="project" value="InterPro"/>
</dbReference>
<dbReference type="InterPro" id="IPR011990">
    <property type="entry name" value="TPR-like_helical_dom_sf"/>
</dbReference>
<dbReference type="GO" id="GO:0008270">
    <property type="term" value="F:zinc ion binding"/>
    <property type="evidence" value="ECO:0007669"/>
    <property type="project" value="InterPro"/>
</dbReference>
<dbReference type="Pfam" id="PF20431">
    <property type="entry name" value="E_motif"/>
    <property type="match status" value="1"/>
</dbReference>
<dbReference type="InterPro" id="IPR046960">
    <property type="entry name" value="PPR_At4g14850-like_plant"/>
</dbReference>
<dbReference type="Gene3D" id="1.25.40.10">
    <property type="entry name" value="Tetratricopeptide repeat domain"/>
    <property type="match status" value="5"/>
</dbReference>
<feature type="repeat" description="PPR" evidence="3">
    <location>
        <begin position="185"/>
        <end position="219"/>
    </location>
</feature>
<dbReference type="PANTHER" id="PTHR47926:SF480">
    <property type="entry name" value="TETRATRICOPEPTIDE REPEAT-LIKE SUPERFAMILY PROTEIN ISOFORM 1"/>
    <property type="match status" value="1"/>
</dbReference>
<dbReference type="NCBIfam" id="TIGR00756">
    <property type="entry name" value="PPR"/>
    <property type="match status" value="2"/>
</dbReference>
<evidence type="ECO:0000313" key="5">
    <source>
        <dbReference type="EMBL" id="KAK7301077.1"/>
    </source>
</evidence>
<sequence length="810" mass="90552">MLPFMVGAILKRGDELNFCCSCLSGEALALSFIFIASRSHSLCPCSLVLPSVSSMASFPLAAVTATLKLHPQFPKCPPTSYPPAKGQSISLQKSHRFTHLDLDFREPLLLSKEGTEEVEQSFYVPLLQQCLEKCCYSDTQVVHGHVVKTGTHEDVFVMSFLVNIYAKCGNMDDAKRAFDNMPRKNVVAWTTLMVGYVQNSQPKYAIHVFQEMLHSGSYPSVYSLAIALNACTYLQCLKLGDQFHAYIIKYNVDFDTSVGNALCSLYSKCGRLELALRAFRRIKEKNVISWTSAISACGDNAGAVKGLGLFVEMVSEDTKPNEFTLTSVLSQCCEIVSLDFGTQVHVMCIKFGYKSNLRVRNSLLYLYLKCGCVGEAQMLFDGMDDASLVTWNAMIAGHAQMMELTKDNLSACHSGSEALNLFSMLSRSGMKPDLFTFSSVLSVCSRMVALEQGEQVHAQTIKTGFFSDVVVGTSLINMYNKCGSTERASKAFLEMSTRTMILWTSMITGFALHGMSQQALHLFEDMRLAGVRPNQITFVGVLAACSHAGMVNEALNYFEIMQKKYKIKPVMDHYSCMVDMYVRLGQLEEAFNFIKKMNLEPSEFIWSNLIAGCIIHGYLELGCNAAEKLLSLEPKDTETYALLLNIYLSAGRLEDVSRVREMMKEEKVGKLKDWSWISIKDKVYSFETNDKAYPQNSLVCESLEDLLAKAEKLGYRMVESMEISDEEEEEKTPSPIIYHSEKLAITFGLENLPCSSPIRVVKSTLMCRDCHDFIKYVSTLTGREIIVKDSKRLHKFVEGQCSCGDFGSFL</sequence>
<dbReference type="AlphaFoldDB" id="A0AAN9JKY2"/>
<feature type="repeat" description="PPR" evidence="3">
    <location>
        <begin position="499"/>
        <end position="533"/>
    </location>
</feature>
<organism evidence="5 6">
    <name type="scientific">Clitoria ternatea</name>
    <name type="common">Butterfly pea</name>
    <dbReference type="NCBI Taxonomy" id="43366"/>
    <lineage>
        <taxon>Eukaryota</taxon>
        <taxon>Viridiplantae</taxon>
        <taxon>Streptophyta</taxon>
        <taxon>Embryophyta</taxon>
        <taxon>Tracheophyta</taxon>
        <taxon>Spermatophyta</taxon>
        <taxon>Magnoliopsida</taxon>
        <taxon>eudicotyledons</taxon>
        <taxon>Gunneridae</taxon>
        <taxon>Pentapetalae</taxon>
        <taxon>rosids</taxon>
        <taxon>fabids</taxon>
        <taxon>Fabales</taxon>
        <taxon>Fabaceae</taxon>
        <taxon>Papilionoideae</taxon>
        <taxon>50 kb inversion clade</taxon>
        <taxon>NPAAA clade</taxon>
        <taxon>indigoferoid/millettioid clade</taxon>
        <taxon>Phaseoleae</taxon>
        <taxon>Clitoria</taxon>
    </lineage>
</organism>
<dbReference type="Proteomes" id="UP001359559">
    <property type="component" value="Unassembled WGS sequence"/>
</dbReference>
<reference evidence="5 6" key="1">
    <citation type="submission" date="2024-01" db="EMBL/GenBank/DDBJ databases">
        <title>The genomes of 5 underutilized Papilionoideae crops provide insights into root nodulation and disease resistance.</title>
        <authorList>
            <person name="Yuan L."/>
        </authorList>
    </citation>
    <scope>NUCLEOTIDE SEQUENCE [LARGE SCALE GENOMIC DNA]</scope>
    <source>
        <strain evidence="5">LY-2023</strain>
        <tissue evidence="5">Leaf</tissue>
    </source>
</reference>
<dbReference type="GO" id="GO:0009451">
    <property type="term" value="P:RNA modification"/>
    <property type="evidence" value="ECO:0007669"/>
    <property type="project" value="InterPro"/>
</dbReference>
<dbReference type="InterPro" id="IPR046848">
    <property type="entry name" value="E_motif"/>
</dbReference>
<dbReference type="Pfam" id="PF14432">
    <property type="entry name" value="DYW_deaminase"/>
    <property type="match status" value="1"/>
</dbReference>
<feature type="domain" description="DYW" evidence="4">
    <location>
        <begin position="720"/>
        <end position="806"/>
    </location>
</feature>
<evidence type="ECO:0000259" key="4">
    <source>
        <dbReference type="Pfam" id="PF14432"/>
    </source>
</evidence>
<gene>
    <name evidence="5" type="ORF">RJT34_11936</name>
</gene>
<dbReference type="FunFam" id="1.25.40.10:FF:000073">
    <property type="entry name" value="Pentatricopeptide repeat-containing protein chloroplastic"/>
    <property type="match status" value="1"/>
</dbReference>
<dbReference type="EMBL" id="JAYKXN010000003">
    <property type="protein sequence ID" value="KAK7301077.1"/>
    <property type="molecule type" value="Genomic_DNA"/>
</dbReference>
<comment type="similarity">
    <text evidence="1">Belongs to the PPR family. PCMP-H subfamily.</text>
</comment>
<dbReference type="PROSITE" id="PS51375">
    <property type="entry name" value="PPR"/>
    <property type="match status" value="5"/>
</dbReference>
<evidence type="ECO:0000313" key="6">
    <source>
        <dbReference type="Proteomes" id="UP001359559"/>
    </source>
</evidence>
<dbReference type="InterPro" id="IPR032867">
    <property type="entry name" value="DYW_dom"/>
</dbReference>
<dbReference type="Pfam" id="PF01535">
    <property type="entry name" value="PPR"/>
    <property type="match status" value="4"/>
</dbReference>
<feature type="repeat" description="PPR" evidence="3">
    <location>
        <begin position="255"/>
        <end position="289"/>
    </location>
</feature>
<comment type="caution">
    <text evidence="5">The sequence shown here is derived from an EMBL/GenBank/DDBJ whole genome shotgun (WGS) entry which is preliminary data.</text>
</comment>
<evidence type="ECO:0000256" key="1">
    <source>
        <dbReference type="ARBA" id="ARBA00006643"/>
    </source>
</evidence>
<evidence type="ECO:0000256" key="3">
    <source>
        <dbReference type="PROSITE-ProRule" id="PRU00708"/>
    </source>
</evidence>
<dbReference type="FunFam" id="1.25.40.10:FF:000227">
    <property type="entry name" value="Pentatricopeptide repeat-containing protein At3g13880"/>
    <property type="match status" value="1"/>
</dbReference>
<dbReference type="FunFam" id="1.25.40.10:FF:001093">
    <property type="entry name" value="Pentatricopeptide repeat-containing protein At2g34400"/>
    <property type="match status" value="1"/>
</dbReference>
<name>A0AAN9JKY2_CLITE</name>
<dbReference type="FunFam" id="1.25.40.10:FF:001967">
    <property type="entry name" value="Pentatricopeptide repeat-containing protein isoform A"/>
    <property type="match status" value="1"/>
</dbReference>
<feature type="repeat" description="PPR" evidence="3">
    <location>
        <begin position="154"/>
        <end position="184"/>
    </location>
</feature>
<feature type="repeat" description="PPR" evidence="3">
    <location>
        <begin position="636"/>
        <end position="670"/>
    </location>
</feature>
<keyword evidence="2" id="KW-0677">Repeat</keyword>
<accession>A0AAN9JKY2</accession>
<dbReference type="InterPro" id="IPR002885">
    <property type="entry name" value="PPR_rpt"/>
</dbReference>
<protein>
    <recommendedName>
        <fullName evidence="4">DYW domain-containing protein</fullName>
    </recommendedName>
</protein>
<evidence type="ECO:0000256" key="2">
    <source>
        <dbReference type="ARBA" id="ARBA00022737"/>
    </source>
</evidence>
<dbReference type="Pfam" id="PF13041">
    <property type="entry name" value="PPR_2"/>
    <property type="match status" value="2"/>
</dbReference>
<keyword evidence="6" id="KW-1185">Reference proteome</keyword>
<proteinExistence type="inferred from homology"/>
<dbReference type="PANTHER" id="PTHR47926">
    <property type="entry name" value="PENTATRICOPEPTIDE REPEAT-CONTAINING PROTEIN"/>
    <property type="match status" value="1"/>
</dbReference>